<evidence type="ECO:0000256" key="3">
    <source>
        <dbReference type="ARBA" id="ARBA00007931"/>
    </source>
</evidence>
<sequence>MLTLVTTTAAGSILSGNNPLSSLNDFFSGLPFSLTLMGILTLHEIGHLLAARWHGLPFSPPYFIPAPTLIGTFGAIIRMPPVSHTRKSLFDIGISGPLAGLFPSLIALGWGLHLSRPDFQPDSSGIGLGESILFHYVSTFLGPSLGSHQSLVLSPIGFAGWTGLFVTALNLIPVGQLDGSHFLFVFWKQHIHRFIWIVILATLAWMGFFYWEGWWVWFLFALLMGPKHFPVSDPDEPLGKPRVFLAIFMIFLEILIFVPSPFTNH</sequence>
<evidence type="ECO:0000313" key="12">
    <source>
        <dbReference type="EMBL" id="AIA31295.1"/>
    </source>
</evidence>
<reference evidence="13" key="1">
    <citation type="submission" date="2014-02" db="EMBL/GenBank/DDBJ databases">
        <title>Complete genome sequence and comparative genomic analysis of the nitrogen-fixing bacterium Leptospirillum ferriphilum YSK.</title>
        <authorList>
            <person name="Guo X."/>
            <person name="Yin H."/>
            <person name="Liang Y."/>
            <person name="Hu Q."/>
            <person name="Ma L."/>
            <person name="Xiao Y."/>
            <person name="Zhang X."/>
            <person name="Qiu G."/>
            <person name="Liu X."/>
        </authorList>
    </citation>
    <scope>NUCLEOTIDE SEQUENCE [LARGE SCALE GENOMIC DNA]</scope>
    <source>
        <strain evidence="13">YSK</strain>
    </source>
</reference>
<dbReference type="GO" id="GO:0016020">
    <property type="term" value="C:membrane"/>
    <property type="evidence" value="ECO:0007669"/>
    <property type="project" value="UniProtKB-SubCell"/>
</dbReference>
<feature type="transmembrane region" description="Helical" evidence="10">
    <location>
        <begin position="92"/>
        <end position="114"/>
    </location>
</feature>
<feature type="transmembrane region" description="Helical" evidence="10">
    <location>
        <begin position="151"/>
        <end position="173"/>
    </location>
</feature>
<dbReference type="EMBL" id="CP007243">
    <property type="protein sequence ID" value="AIA31295.1"/>
    <property type="molecule type" value="Genomic_DNA"/>
</dbReference>
<dbReference type="CDD" id="cd06160">
    <property type="entry name" value="S2P-M50_like_2"/>
    <property type="match status" value="1"/>
</dbReference>
<dbReference type="AlphaFoldDB" id="A0A059XW42"/>
<keyword evidence="13" id="KW-1185">Reference proteome</keyword>
<evidence type="ECO:0000256" key="4">
    <source>
        <dbReference type="ARBA" id="ARBA00022670"/>
    </source>
</evidence>
<evidence type="ECO:0000313" key="13">
    <source>
        <dbReference type="Proteomes" id="UP000027059"/>
    </source>
</evidence>
<evidence type="ECO:0000256" key="7">
    <source>
        <dbReference type="ARBA" id="ARBA00022946"/>
    </source>
</evidence>
<dbReference type="InterPro" id="IPR044838">
    <property type="entry name" value="EGY1-like"/>
</dbReference>
<keyword evidence="8 10" id="KW-1133">Transmembrane helix</keyword>
<reference evidence="12 13" key="2">
    <citation type="journal article" date="2015" name="Biomed. Res. Int.">
        <title>Effects of Arsenite Resistance on the Growth and Functional Gene Expression of Leptospirillum ferriphilum and Acidithiobacillus thiooxidans in Pure Culture and Coculture.</title>
        <authorList>
            <person name="Jiang H."/>
            <person name="Liang Y."/>
            <person name="Yin H."/>
            <person name="Xiao Y."/>
            <person name="Guo X."/>
            <person name="Xu Y."/>
            <person name="Hu Q."/>
            <person name="Liu H."/>
            <person name="Liu X."/>
        </authorList>
    </citation>
    <scope>NUCLEOTIDE SEQUENCE [LARGE SCALE GENOMIC DNA]</scope>
    <source>
        <strain evidence="12 13">YSK</strain>
    </source>
</reference>
<evidence type="ECO:0000256" key="5">
    <source>
        <dbReference type="ARBA" id="ARBA00022692"/>
    </source>
</evidence>
<organism evidence="12 13">
    <name type="scientific">Leptospirillum ferriphilum YSK</name>
    <dbReference type="NCBI Taxonomy" id="1441628"/>
    <lineage>
        <taxon>Bacteria</taxon>
        <taxon>Pseudomonadati</taxon>
        <taxon>Nitrospirota</taxon>
        <taxon>Nitrospiria</taxon>
        <taxon>Nitrospirales</taxon>
        <taxon>Nitrospiraceae</taxon>
        <taxon>Leptospirillum</taxon>
    </lineage>
</organism>
<evidence type="ECO:0000256" key="10">
    <source>
        <dbReference type="SAM" id="Phobius"/>
    </source>
</evidence>
<keyword evidence="5 10" id="KW-0812">Transmembrane</keyword>
<dbReference type="PANTHER" id="PTHR31412:SF0">
    <property type="entry name" value="ZINC METALLOPROTEASE EGY1, CHLOROPLASTIC-RELATED"/>
    <property type="match status" value="1"/>
</dbReference>
<evidence type="ECO:0000256" key="1">
    <source>
        <dbReference type="ARBA" id="ARBA00001947"/>
    </source>
</evidence>
<dbReference type="InterPro" id="IPR008915">
    <property type="entry name" value="Peptidase_M50"/>
</dbReference>
<name>A0A059XW42_9BACT</name>
<protein>
    <recommendedName>
        <fullName evidence="11">Peptidase M50 domain-containing protein</fullName>
    </recommendedName>
</protein>
<keyword evidence="4" id="KW-0645">Protease</keyword>
<dbReference type="HOGENOM" id="CLU_028221_0_0_0"/>
<feature type="transmembrane region" description="Helical" evidence="10">
    <location>
        <begin position="31"/>
        <end position="50"/>
    </location>
</feature>
<evidence type="ECO:0000259" key="11">
    <source>
        <dbReference type="Pfam" id="PF02163"/>
    </source>
</evidence>
<accession>A0A059XW42</accession>
<feature type="transmembrane region" description="Helical" evidence="10">
    <location>
        <begin position="194"/>
        <end position="223"/>
    </location>
</feature>
<evidence type="ECO:0000256" key="2">
    <source>
        <dbReference type="ARBA" id="ARBA00004141"/>
    </source>
</evidence>
<dbReference type="KEGG" id="lfp:Y981_12745"/>
<feature type="transmembrane region" description="Helical" evidence="10">
    <location>
        <begin position="243"/>
        <end position="262"/>
    </location>
</feature>
<evidence type="ECO:0000256" key="9">
    <source>
        <dbReference type="ARBA" id="ARBA00023136"/>
    </source>
</evidence>
<dbReference type="PANTHER" id="PTHR31412">
    <property type="entry name" value="ZINC METALLOPROTEASE EGY1"/>
    <property type="match status" value="1"/>
</dbReference>
<keyword evidence="6" id="KW-0378">Hydrolase</keyword>
<keyword evidence="9 10" id="KW-0472">Membrane</keyword>
<comment type="similarity">
    <text evidence="3">Belongs to the peptidase M50B family.</text>
</comment>
<comment type="subcellular location">
    <subcellularLocation>
        <location evidence="2">Membrane</location>
        <topology evidence="2">Multi-pass membrane protein</topology>
    </subcellularLocation>
</comment>
<gene>
    <name evidence="12" type="ORF">Y981_12745</name>
</gene>
<dbReference type="GO" id="GO:0006508">
    <property type="term" value="P:proteolysis"/>
    <property type="evidence" value="ECO:0007669"/>
    <property type="project" value="UniProtKB-KW"/>
</dbReference>
<evidence type="ECO:0000256" key="6">
    <source>
        <dbReference type="ARBA" id="ARBA00022801"/>
    </source>
</evidence>
<dbReference type="Pfam" id="PF02163">
    <property type="entry name" value="Peptidase_M50"/>
    <property type="match status" value="1"/>
</dbReference>
<feature type="domain" description="Peptidase M50" evidence="11">
    <location>
        <begin position="32"/>
        <end position="193"/>
    </location>
</feature>
<comment type="cofactor">
    <cofactor evidence="1">
        <name>Zn(2+)</name>
        <dbReference type="ChEBI" id="CHEBI:29105"/>
    </cofactor>
</comment>
<proteinExistence type="inferred from homology"/>
<evidence type="ECO:0000256" key="8">
    <source>
        <dbReference type="ARBA" id="ARBA00022989"/>
    </source>
</evidence>
<keyword evidence="7" id="KW-0809">Transit peptide</keyword>
<dbReference type="Proteomes" id="UP000027059">
    <property type="component" value="Chromosome"/>
</dbReference>
<dbReference type="GO" id="GO:0008233">
    <property type="term" value="F:peptidase activity"/>
    <property type="evidence" value="ECO:0007669"/>
    <property type="project" value="UniProtKB-KW"/>
</dbReference>
<feature type="transmembrane region" description="Helical" evidence="10">
    <location>
        <begin position="62"/>
        <end position="80"/>
    </location>
</feature>